<dbReference type="KEGG" id="maj:MAA_10654"/>
<organism evidence="2 3">
    <name type="scientific">Metarhizium robertsii (strain ARSEF 23 / ATCC MYA-3075)</name>
    <name type="common">Metarhizium anisopliae (strain ARSEF 23)</name>
    <dbReference type="NCBI Taxonomy" id="655844"/>
    <lineage>
        <taxon>Eukaryota</taxon>
        <taxon>Fungi</taxon>
        <taxon>Dikarya</taxon>
        <taxon>Ascomycota</taxon>
        <taxon>Pezizomycotina</taxon>
        <taxon>Sordariomycetes</taxon>
        <taxon>Hypocreomycetidae</taxon>
        <taxon>Hypocreales</taxon>
        <taxon>Clavicipitaceae</taxon>
        <taxon>Metarhizium</taxon>
    </lineage>
</organism>
<name>A0A0B2XG85_METRA</name>
<dbReference type="Proteomes" id="UP000002498">
    <property type="component" value="Unassembled WGS sequence"/>
</dbReference>
<keyword evidence="1" id="KW-1133">Transmembrane helix</keyword>
<dbReference type="HOGENOM" id="CLU_2109599_0_0_1"/>
<feature type="transmembrane region" description="Helical" evidence="1">
    <location>
        <begin position="49"/>
        <end position="77"/>
    </location>
</feature>
<dbReference type="RefSeq" id="XP_011410674.1">
    <property type="nucleotide sequence ID" value="XM_011412372.1"/>
</dbReference>
<accession>A0A0B2XG85</accession>
<reference evidence="2 3" key="2">
    <citation type="journal article" date="2014" name="Proc. Natl. Acad. Sci. U.S.A.">
        <title>Trajectory and genomic determinants of fungal-pathogen speciation and host adaptation.</title>
        <authorList>
            <person name="Hu X."/>
            <person name="Xiao G."/>
            <person name="Zheng P."/>
            <person name="Shang Y."/>
            <person name="Su Y."/>
            <person name="Zhang X."/>
            <person name="Liu X."/>
            <person name="Zhan S."/>
            <person name="St Leger R.J."/>
            <person name="Wang C."/>
        </authorList>
    </citation>
    <scope>GENOME REANNOTATION</scope>
    <source>
        <strain evidence="3">ARSEF 23 / ATCC MYA-3075</strain>
    </source>
</reference>
<protein>
    <submittedName>
        <fullName evidence="2">Uncharacterized protein</fullName>
    </submittedName>
</protein>
<dbReference type="EMBL" id="ADNJ02000001">
    <property type="protein sequence ID" value="KHO11710.1"/>
    <property type="molecule type" value="Genomic_DNA"/>
</dbReference>
<sequence>MIKTPAHDDGEMPCRQAIWQEKRGEAMEEAVVEAVAAQSESGIMTQPSVVVIVLVWLLRSSLVVCGLVLAATAGVWYGVRRPTASVLVPGQSSTLATPLAFCGRLRANWACVQWV</sequence>
<dbReference type="AlphaFoldDB" id="A0A0B2XG85"/>
<gene>
    <name evidence="2" type="ORF">MAA_10654</name>
</gene>
<comment type="caution">
    <text evidence="2">The sequence shown here is derived from an EMBL/GenBank/DDBJ whole genome shotgun (WGS) entry which is preliminary data.</text>
</comment>
<reference evidence="2 3" key="1">
    <citation type="journal article" date="2011" name="PLoS Genet.">
        <title>Genome sequencing and comparative transcriptomics of the model entomopathogenic fungi Metarhizium anisopliae and M. acridum.</title>
        <authorList>
            <person name="Gao Q."/>
            <person name="Jin K."/>
            <person name="Ying S.H."/>
            <person name="Zhang Y."/>
            <person name="Xiao G."/>
            <person name="Shang Y."/>
            <person name="Duan Z."/>
            <person name="Hu X."/>
            <person name="Xie X.Q."/>
            <person name="Zhou G."/>
            <person name="Peng G."/>
            <person name="Luo Z."/>
            <person name="Huang W."/>
            <person name="Wang B."/>
            <person name="Fang W."/>
            <person name="Wang S."/>
            <person name="Zhong Y."/>
            <person name="Ma L.J."/>
            <person name="St Leger R.J."/>
            <person name="Zhao G.P."/>
            <person name="Pei Y."/>
            <person name="Feng M.G."/>
            <person name="Xia Y."/>
            <person name="Wang C."/>
        </authorList>
    </citation>
    <scope>NUCLEOTIDE SEQUENCE [LARGE SCALE GENOMIC DNA]</scope>
    <source>
        <strain evidence="3">ARSEF 23 / ATCC MYA-3075</strain>
    </source>
</reference>
<evidence type="ECO:0000313" key="2">
    <source>
        <dbReference type="EMBL" id="KHO11710.1"/>
    </source>
</evidence>
<evidence type="ECO:0000256" key="1">
    <source>
        <dbReference type="SAM" id="Phobius"/>
    </source>
</evidence>
<keyword evidence="1" id="KW-0472">Membrane</keyword>
<dbReference type="GeneID" id="19264938"/>
<proteinExistence type="predicted"/>
<keyword evidence="1" id="KW-0812">Transmembrane</keyword>
<keyword evidence="3" id="KW-1185">Reference proteome</keyword>
<evidence type="ECO:0000313" key="3">
    <source>
        <dbReference type="Proteomes" id="UP000002498"/>
    </source>
</evidence>